<evidence type="ECO:0000256" key="1">
    <source>
        <dbReference type="ARBA" id="ARBA00004123"/>
    </source>
</evidence>
<gene>
    <name evidence="6" type="ORF">J437_LFUL018836</name>
</gene>
<sequence>MSSSQDASVPFTQRLVSALIEEHAANPKEKSDLPVCKDGENITPLKVNKTISNPVNLEKIVMKELEEQGFLDKESQVKNPQHDEIMKEILRVQAEVTAITAYNCRMLKQVLHMAKEQLPRQELRKKI</sequence>
<dbReference type="OrthoDB" id="1232at2759"/>
<evidence type="ECO:0000256" key="2">
    <source>
        <dbReference type="ARBA" id="ARBA00005330"/>
    </source>
</evidence>
<dbReference type="GO" id="GO:0003713">
    <property type="term" value="F:transcription coactivator activity"/>
    <property type="evidence" value="ECO:0007669"/>
    <property type="project" value="TreeGrafter"/>
</dbReference>
<evidence type="ECO:0000256" key="5">
    <source>
        <dbReference type="ARBA" id="ARBA00023242"/>
    </source>
</evidence>
<comment type="caution">
    <text evidence="6">The sequence shown here is derived from an EMBL/GenBank/DDBJ whole genome shotgun (WGS) entry which is preliminary data.</text>
</comment>
<evidence type="ECO:0000313" key="6">
    <source>
        <dbReference type="EMBL" id="KAG8239195.1"/>
    </source>
</evidence>
<comment type="subcellular location">
    <subcellularLocation>
        <location evidence="1">Nucleus</location>
    </subcellularLocation>
</comment>
<dbReference type="PANTHER" id="PTHR13556">
    <property type="entry name" value="TRANSCRIPTIONAL ADAPTER 3-RELATED"/>
    <property type="match status" value="1"/>
</dbReference>
<dbReference type="GO" id="GO:0005634">
    <property type="term" value="C:nucleus"/>
    <property type="evidence" value="ECO:0007669"/>
    <property type="project" value="UniProtKB-SubCell"/>
</dbReference>
<dbReference type="Pfam" id="PF10198">
    <property type="entry name" value="Ada3"/>
    <property type="match status" value="1"/>
</dbReference>
<dbReference type="PANTHER" id="PTHR13556:SF2">
    <property type="entry name" value="TRANSCRIPTIONAL ADAPTER 3"/>
    <property type="match status" value="1"/>
</dbReference>
<evidence type="ECO:0000313" key="7">
    <source>
        <dbReference type="Proteomes" id="UP000792457"/>
    </source>
</evidence>
<feature type="non-terminal residue" evidence="6">
    <location>
        <position position="127"/>
    </location>
</feature>
<name>A0A8K0P7R6_LADFU</name>
<keyword evidence="5" id="KW-0539">Nucleus</keyword>
<keyword evidence="7" id="KW-1185">Reference proteome</keyword>
<dbReference type="Proteomes" id="UP000792457">
    <property type="component" value="Unassembled WGS sequence"/>
</dbReference>
<comment type="similarity">
    <text evidence="2">Belongs to the NGG1 family.</text>
</comment>
<reference evidence="6" key="1">
    <citation type="submission" date="2013-04" db="EMBL/GenBank/DDBJ databases">
        <authorList>
            <person name="Qu J."/>
            <person name="Murali S.C."/>
            <person name="Bandaranaike D."/>
            <person name="Bellair M."/>
            <person name="Blankenburg K."/>
            <person name="Chao H."/>
            <person name="Dinh H."/>
            <person name="Doddapaneni H."/>
            <person name="Downs B."/>
            <person name="Dugan-Rocha S."/>
            <person name="Elkadiri S."/>
            <person name="Gnanaolivu R.D."/>
            <person name="Hernandez B."/>
            <person name="Javaid M."/>
            <person name="Jayaseelan J.C."/>
            <person name="Lee S."/>
            <person name="Li M."/>
            <person name="Ming W."/>
            <person name="Munidasa M."/>
            <person name="Muniz J."/>
            <person name="Nguyen L."/>
            <person name="Ongeri F."/>
            <person name="Osuji N."/>
            <person name="Pu L.-L."/>
            <person name="Puazo M."/>
            <person name="Qu C."/>
            <person name="Quiroz J."/>
            <person name="Raj R."/>
            <person name="Weissenberger G."/>
            <person name="Xin Y."/>
            <person name="Zou X."/>
            <person name="Han Y."/>
            <person name="Richards S."/>
            <person name="Worley K."/>
            <person name="Muzny D."/>
            <person name="Gibbs R."/>
        </authorList>
    </citation>
    <scope>NUCLEOTIDE SEQUENCE</scope>
    <source>
        <strain evidence="6">Sampled in the wild</strain>
    </source>
</reference>
<dbReference type="GO" id="GO:0000124">
    <property type="term" value="C:SAGA complex"/>
    <property type="evidence" value="ECO:0007669"/>
    <property type="project" value="TreeGrafter"/>
</dbReference>
<keyword evidence="3" id="KW-0805">Transcription regulation</keyword>
<evidence type="ECO:0000256" key="3">
    <source>
        <dbReference type="ARBA" id="ARBA00023015"/>
    </source>
</evidence>
<dbReference type="AlphaFoldDB" id="A0A8K0P7R6"/>
<dbReference type="GO" id="GO:0006357">
    <property type="term" value="P:regulation of transcription by RNA polymerase II"/>
    <property type="evidence" value="ECO:0007669"/>
    <property type="project" value="TreeGrafter"/>
</dbReference>
<keyword evidence="4" id="KW-0804">Transcription</keyword>
<dbReference type="InterPro" id="IPR019340">
    <property type="entry name" value="Histone_AcTrfase_su3"/>
</dbReference>
<protein>
    <submittedName>
        <fullName evidence="6">Uncharacterized protein</fullName>
    </submittedName>
</protein>
<dbReference type="EMBL" id="KZ309548">
    <property type="protein sequence ID" value="KAG8239195.1"/>
    <property type="molecule type" value="Genomic_DNA"/>
</dbReference>
<proteinExistence type="inferred from homology"/>
<accession>A0A8K0P7R6</accession>
<evidence type="ECO:0000256" key="4">
    <source>
        <dbReference type="ARBA" id="ARBA00023163"/>
    </source>
</evidence>
<organism evidence="6 7">
    <name type="scientific">Ladona fulva</name>
    <name type="common">Scarce chaser dragonfly</name>
    <name type="synonym">Libellula fulva</name>
    <dbReference type="NCBI Taxonomy" id="123851"/>
    <lineage>
        <taxon>Eukaryota</taxon>
        <taxon>Metazoa</taxon>
        <taxon>Ecdysozoa</taxon>
        <taxon>Arthropoda</taxon>
        <taxon>Hexapoda</taxon>
        <taxon>Insecta</taxon>
        <taxon>Pterygota</taxon>
        <taxon>Palaeoptera</taxon>
        <taxon>Odonata</taxon>
        <taxon>Epiprocta</taxon>
        <taxon>Anisoptera</taxon>
        <taxon>Libelluloidea</taxon>
        <taxon>Libellulidae</taxon>
        <taxon>Ladona</taxon>
    </lineage>
</organism>
<reference evidence="6" key="2">
    <citation type="submission" date="2017-10" db="EMBL/GenBank/DDBJ databases">
        <title>Ladona fulva Genome sequencing and assembly.</title>
        <authorList>
            <person name="Murali S."/>
            <person name="Richards S."/>
            <person name="Bandaranaike D."/>
            <person name="Bellair M."/>
            <person name="Blankenburg K."/>
            <person name="Chao H."/>
            <person name="Dinh H."/>
            <person name="Doddapaneni H."/>
            <person name="Dugan-Rocha S."/>
            <person name="Elkadiri S."/>
            <person name="Gnanaolivu R."/>
            <person name="Hernandez B."/>
            <person name="Skinner E."/>
            <person name="Javaid M."/>
            <person name="Lee S."/>
            <person name="Li M."/>
            <person name="Ming W."/>
            <person name="Munidasa M."/>
            <person name="Muniz J."/>
            <person name="Nguyen L."/>
            <person name="Hughes D."/>
            <person name="Osuji N."/>
            <person name="Pu L.-L."/>
            <person name="Puazo M."/>
            <person name="Qu C."/>
            <person name="Quiroz J."/>
            <person name="Raj R."/>
            <person name="Weissenberger G."/>
            <person name="Xin Y."/>
            <person name="Zou X."/>
            <person name="Han Y."/>
            <person name="Worley K."/>
            <person name="Muzny D."/>
            <person name="Gibbs R."/>
        </authorList>
    </citation>
    <scope>NUCLEOTIDE SEQUENCE</scope>
    <source>
        <strain evidence="6">Sampled in the wild</strain>
    </source>
</reference>